<reference evidence="1 2" key="2">
    <citation type="journal article" date="2010" name="Nucleic Acids Res.">
        <title>BeetleBase in 2010: revisions to provide comprehensive genomic information for Tribolium castaneum.</title>
        <authorList>
            <person name="Kim H.S."/>
            <person name="Murphy T."/>
            <person name="Xia J."/>
            <person name="Caragea D."/>
            <person name="Park Y."/>
            <person name="Beeman R.W."/>
            <person name="Lorenzen M.D."/>
            <person name="Butcher S."/>
            <person name="Manak J.R."/>
            <person name="Brown S.J."/>
        </authorList>
    </citation>
    <scope>GENOME REANNOTATION</scope>
    <source>
        <strain evidence="1 2">Georgia GA2</strain>
    </source>
</reference>
<reference evidence="1 2" key="1">
    <citation type="journal article" date="2008" name="Nature">
        <title>The genome of the model beetle and pest Tribolium castaneum.</title>
        <authorList>
            <consortium name="Tribolium Genome Sequencing Consortium"/>
            <person name="Richards S."/>
            <person name="Gibbs R.A."/>
            <person name="Weinstock G.M."/>
            <person name="Brown S.J."/>
            <person name="Denell R."/>
            <person name="Beeman R.W."/>
            <person name="Gibbs R."/>
            <person name="Beeman R.W."/>
            <person name="Brown S.J."/>
            <person name="Bucher G."/>
            <person name="Friedrich M."/>
            <person name="Grimmelikhuijzen C.J."/>
            <person name="Klingler M."/>
            <person name="Lorenzen M."/>
            <person name="Richards S."/>
            <person name="Roth S."/>
            <person name="Schroder R."/>
            <person name="Tautz D."/>
            <person name="Zdobnov E.M."/>
            <person name="Muzny D."/>
            <person name="Gibbs R.A."/>
            <person name="Weinstock G.M."/>
            <person name="Attaway T."/>
            <person name="Bell S."/>
            <person name="Buhay C.J."/>
            <person name="Chandrabose M.N."/>
            <person name="Chavez D."/>
            <person name="Clerk-Blankenburg K.P."/>
            <person name="Cree A."/>
            <person name="Dao M."/>
            <person name="Davis C."/>
            <person name="Chacko J."/>
            <person name="Dinh H."/>
            <person name="Dugan-Rocha S."/>
            <person name="Fowler G."/>
            <person name="Garner T.T."/>
            <person name="Garnes J."/>
            <person name="Gnirke A."/>
            <person name="Hawes A."/>
            <person name="Hernandez J."/>
            <person name="Hines S."/>
            <person name="Holder M."/>
            <person name="Hume J."/>
            <person name="Jhangiani S.N."/>
            <person name="Joshi V."/>
            <person name="Khan Z.M."/>
            <person name="Jackson L."/>
            <person name="Kovar C."/>
            <person name="Kowis A."/>
            <person name="Lee S."/>
            <person name="Lewis L.R."/>
            <person name="Margolis J."/>
            <person name="Morgan M."/>
            <person name="Nazareth L.V."/>
            <person name="Nguyen N."/>
            <person name="Okwuonu G."/>
            <person name="Parker D."/>
            <person name="Richards S."/>
            <person name="Ruiz S.J."/>
            <person name="Santibanez J."/>
            <person name="Savard J."/>
            <person name="Scherer S.E."/>
            <person name="Schneider B."/>
            <person name="Sodergren E."/>
            <person name="Tautz D."/>
            <person name="Vattahil S."/>
            <person name="Villasana D."/>
            <person name="White C.S."/>
            <person name="Wright R."/>
            <person name="Park Y."/>
            <person name="Beeman R.W."/>
            <person name="Lord J."/>
            <person name="Oppert B."/>
            <person name="Lorenzen M."/>
            <person name="Brown S."/>
            <person name="Wang L."/>
            <person name="Savard J."/>
            <person name="Tautz D."/>
            <person name="Richards S."/>
            <person name="Weinstock G."/>
            <person name="Gibbs R.A."/>
            <person name="Liu Y."/>
            <person name="Worley K."/>
            <person name="Weinstock G."/>
            <person name="Elsik C.G."/>
            <person name="Reese J.T."/>
            <person name="Elhaik E."/>
            <person name="Landan G."/>
            <person name="Graur D."/>
            <person name="Arensburger P."/>
            <person name="Atkinson P."/>
            <person name="Beeman R.W."/>
            <person name="Beidler J."/>
            <person name="Brown S.J."/>
            <person name="Demuth J.P."/>
            <person name="Drury D.W."/>
            <person name="Du Y.Z."/>
            <person name="Fujiwara H."/>
            <person name="Lorenzen M."/>
            <person name="Maselli V."/>
            <person name="Osanai M."/>
            <person name="Park Y."/>
            <person name="Robertson H.M."/>
            <person name="Tu Z."/>
            <person name="Wang J.J."/>
            <person name="Wang S."/>
            <person name="Richards S."/>
            <person name="Song H."/>
            <person name="Zhang L."/>
            <person name="Sodergren E."/>
            <person name="Werner D."/>
            <person name="Stanke M."/>
            <person name="Morgenstern B."/>
            <person name="Solovyev V."/>
            <person name="Kosarev P."/>
            <person name="Brown G."/>
            <person name="Chen H.C."/>
            <person name="Ermolaeva O."/>
            <person name="Hlavina W."/>
            <person name="Kapustin Y."/>
            <person name="Kiryutin B."/>
            <person name="Kitts P."/>
            <person name="Maglott D."/>
            <person name="Pruitt K."/>
            <person name="Sapojnikov V."/>
            <person name="Souvorov A."/>
            <person name="Mackey A.J."/>
            <person name="Waterhouse R.M."/>
            <person name="Wyder S."/>
            <person name="Zdobnov E.M."/>
            <person name="Zdobnov E.M."/>
            <person name="Wyder S."/>
            <person name="Kriventseva E.V."/>
            <person name="Kadowaki T."/>
            <person name="Bork P."/>
            <person name="Aranda M."/>
            <person name="Bao R."/>
            <person name="Beermann A."/>
            <person name="Berns N."/>
            <person name="Bolognesi R."/>
            <person name="Bonneton F."/>
            <person name="Bopp D."/>
            <person name="Brown S.J."/>
            <person name="Bucher G."/>
            <person name="Butts T."/>
            <person name="Chaumot A."/>
            <person name="Denell R.E."/>
            <person name="Ferrier D.E."/>
            <person name="Friedrich M."/>
            <person name="Gordon C.M."/>
            <person name="Jindra M."/>
            <person name="Klingler M."/>
            <person name="Lan Q."/>
            <person name="Lattorff H.M."/>
            <person name="Laudet V."/>
            <person name="von Levetsow C."/>
            <person name="Liu Z."/>
            <person name="Lutz R."/>
            <person name="Lynch J.A."/>
            <person name="da Fonseca R.N."/>
            <person name="Posnien N."/>
            <person name="Reuter R."/>
            <person name="Roth S."/>
            <person name="Savard J."/>
            <person name="Schinko J.B."/>
            <person name="Schmitt C."/>
            <person name="Schoppmeier M."/>
            <person name="Schroder R."/>
            <person name="Shippy T.D."/>
            <person name="Simonnet F."/>
            <person name="Marques-Souza H."/>
            <person name="Tautz D."/>
            <person name="Tomoyasu Y."/>
            <person name="Trauner J."/>
            <person name="Van der Zee M."/>
            <person name="Vervoort M."/>
            <person name="Wittkopp N."/>
            <person name="Wimmer E.A."/>
            <person name="Yang X."/>
            <person name="Jones A.K."/>
            <person name="Sattelle D.B."/>
            <person name="Ebert P.R."/>
            <person name="Nelson D."/>
            <person name="Scott J.G."/>
            <person name="Beeman R.W."/>
            <person name="Muthukrishnan S."/>
            <person name="Kramer K.J."/>
            <person name="Arakane Y."/>
            <person name="Beeman R.W."/>
            <person name="Zhu Q."/>
            <person name="Hogenkamp D."/>
            <person name="Dixit R."/>
            <person name="Oppert B."/>
            <person name="Jiang H."/>
            <person name="Zou Z."/>
            <person name="Marshall J."/>
            <person name="Elpidina E."/>
            <person name="Vinokurov K."/>
            <person name="Oppert C."/>
            <person name="Zou Z."/>
            <person name="Evans J."/>
            <person name="Lu Z."/>
            <person name="Zhao P."/>
            <person name="Sumathipala N."/>
            <person name="Altincicek B."/>
            <person name="Vilcinskas A."/>
            <person name="Williams M."/>
            <person name="Hultmark D."/>
            <person name="Hetru C."/>
            <person name="Jiang H."/>
            <person name="Grimmelikhuijzen C.J."/>
            <person name="Hauser F."/>
            <person name="Cazzamali G."/>
            <person name="Williamson M."/>
            <person name="Park Y."/>
            <person name="Li B."/>
            <person name="Tanaka Y."/>
            <person name="Predel R."/>
            <person name="Neupert S."/>
            <person name="Schachtner J."/>
            <person name="Verleyen P."/>
            <person name="Raible F."/>
            <person name="Bork P."/>
            <person name="Friedrich M."/>
            <person name="Walden K.K."/>
            <person name="Robertson H.M."/>
            <person name="Angeli S."/>
            <person name="Foret S."/>
            <person name="Bucher G."/>
            <person name="Schuetz S."/>
            <person name="Maleszka R."/>
            <person name="Wimmer E.A."/>
            <person name="Beeman R.W."/>
            <person name="Lorenzen M."/>
            <person name="Tomoyasu Y."/>
            <person name="Miller S.C."/>
            <person name="Grossmann D."/>
            <person name="Bucher G."/>
        </authorList>
    </citation>
    <scope>NUCLEOTIDE SEQUENCE [LARGE SCALE GENOMIC DNA]</scope>
    <source>
        <strain evidence="1 2">Georgia GA2</strain>
    </source>
</reference>
<sequence length="35" mass="4054">MKADRSEINNCDHLSVNSTIKCLLQCIYGYKIHEL</sequence>
<dbReference type="AlphaFoldDB" id="A0A139WC80"/>
<accession>A0A139WC80</accession>
<keyword evidence="2" id="KW-1185">Reference proteome</keyword>
<organism evidence="1 2">
    <name type="scientific">Tribolium castaneum</name>
    <name type="common">Red flour beetle</name>
    <dbReference type="NCBI Taxonomy" id="7070"/>
    <lineage>
        <taxon>Eukaryota</taxon>
        <taxon>Metazoa</taxon>
        <taxon>Ecdysozoa</taxon>
        <taxon>Arthropoda</taxon>
        <taxon>Hexapoda</taxon>
        <taxon>Insecta</taxon>
        <taxon>Pterygota</taxon>
        <taxon>Neoptera</taxon>
        <taxon>Endopterygota</taxon>
        <taxon>Coleoptera</taxon>
        <taxon>Polyphaga</taxon>
        <taxon>Cucujiformia</taxon>
        <taxon>Tenebrionidae</taxon>
        <taxon>Tenebrionidae incertae sedis</taxon>
        <taxon>Tribolium</taxon>
    </lineage>
</organism>
<gene>
    <name evidence="1" type="primary">AUGUSTUS-3.0.2_34314</name>
    <name evidence="1" type="ORF">TcasGA2_TC034314</name>
</gene>
<evidence type="ECO:0000313" key="2">
    <source>
        <dbReference type="Proteomes" id="UP000007266"/>
    </source>
</evidence>
<dbReference type="Proteomes" id="UP000007266">
    <property type="component" value="Linkage group 9"/>
</dbReference>
<proteinExistence type="predicted"/>
<evidence type="ECO:0000313" key="1">
    <source>
        <dbReference type="EMBL" id="KYB25542.1"/>
    </source>
</evidence>
<name>A0A139WC80_TRICA</name>
<dbReference type="EMBL" id="KQ971371">
    <property type="protein sequence ID" value="KYB25542.1"/>
    <property type="molecule type" value="Genomic_DNA"/>
</dbReference>
<protein>
    <submittedName>
        <fullName evidence="1">Uncharacterized protein</fullName>
    </submittedName>
</protein>
<dbReference type="InParanoid" id="A0A139WC80"/>